<keyword evidence="3" id="KW-1185">Reference proteome</keyword>
<evidence type="ECO:0000256" key="1">
    <source>
        <dbReference type="SAM" id="SignalP"/>
    </source>
</evidence>
<evidence type="ECO:0000313" key="3">
    <source>
        <dbReference type="Proteomes" id="UP000054018"/>
    </source>
</evidence>
<dbReference type="HOGENOM" id="CLU_2400509_0_0_1"/>
<protein>
    <submittedName>
        <fullName evidence="2">Unplaced genomic scaffold scaffold_109, whole genome shotgun sequence</fullName>
    </submittedName>
</protein>
<feature type="chain" id="PRO_5002223610" evidence="1">
    <location>
        <begin position="19"/>
        <end position="93"/>
    </location>
</feature>
<dbReference type="OrthoDB" id="2602245at2759"/>
<reference evidence="3" key="2">
    <citation type="submission" date="2015-01" db="EMBL/GenBank/DDBJ databases">
        <title>Evolutionary Origins and Diversification of the Mycorrhizal Mutualists.</title>
        <authorList>
            <consortium name="DOE Joint Genome Institute"/>
            <consortium name="Mycorrhizal Genomics Consortium"/>
            <person name="Kohler A."/>
            <person name="Kuo A."/>
            <person name="Nagy L.G."/>
            <person name="Floudas D."/>
            <person name="Copeland A."/>
            <person name="Barry K.W."/>
            <person name="Cichocki N."/>
            <person name="Veneault-Fourrey C."/>
            <person name="LaButti K."/>
            <person name="Lindquist E.A."/>
            <person name="Lipzen A."/>
            <person name="Lundell T."/>
            <person name="Morin E."/>
            <person name="Murat C."/>
            <person name="Riley R."/>
            <person name="Ohm R."/>
            <person name="Sun H."/>
            <person name="Tunlid A."/>
            <person name="Henrissat B."/>
            <person name="Grigoriev I.V."/>
            <person name="Hibbett D.S."/>
            <person name="Martin F."/>
        </authorList>
    </citation>
    <scope>NUCLEOTIDE SEQUENCE [LARGE SCALE GENOMIC DNA]</scope>
    <source>
        <strain evidence="3">441</strain>
    </source>
</reference>
<sequence>MQISTTFLLLAFTAYVRATCSQCPHTVNGQTFTFACEYKGENYCHYTGGNGEDRPGPLCPYYVRVARPRSISCAQKHLMTSMTALRRICGFPR</sequence>
<feature type="signal peptide" evidence="1">
    <location>
        <begin position="1"/>
        <end position="18"/>
    </location>
</feature>
<evidence type="ECO:0000313" key="2">
    <source>
        <dbReference type="EMBL" id="KIK19017.1"/>
    </source>
</evidence>
<proteinExistence type="predicted"/>
<dbReference type="AlphaFoldDB" id="A0A0C9Z9B5"/>
<accession>A0A0C9Z9B5</accession>
<keyword evidence="1" id="KW-0732">Signal</keyword>
<reference evidence="2 3" key="1">
    <citation type="submission" date="2014-04" db="EMBL/GenBank/DDBJ databases">
        <authorList>
            <consortium name="DOE Joint Genome Institute"/>
            <person name="Kuo A."/>
            <person name="Kohler A."/>
            <person name="Costa M.D."/>
            <person name="Nagy L.G."/>
            <person name="Floudas D."/>
            <person name="Copeland A."/>
            <person name="Barry K.W."/>
            <person name="Cichocki N."/>
            <person name="Veneault-Fourrey C."/>
            <person name="LaButti K."/>
            <person name="Lindquist E.A."/>
            <person name="Lipzen A."/>
            <person name="Lundell T."/>
            <person name="Morin E."/>
            <person name="Murat C."/>
            <person name="Sun H."/>
            <person name="Tunlid A."/>
            <person name="Henrissat B."/>
            <person name="Grigoriev I.V."/>
            <person name="Hibbett D.S."/>
            <person name="Martin F."/>
            <person name="Nordberg H.P."/>
            <person name="Cantor M.N."/>
            <person name="Hua S.X."/>
        </authorList>
    </citation>
    <scope>NUCLEOTIDE SEQUENCE [LARGE SCALE GENOMIC DNA]</scope>
    <source>
        <strain evidence="2 3">441</strain>
    </source>
</reference>
<dbReference type="EMBL" id="KN833793">
    <property type="protein sequence ID" value="KIK19017.1"/>
    <property type="molecule type" value="Genomic_DNA"/>
</dbReference>
<dbReference type="Proteomes" id="UP000054018">
    <property type="component" value="Unassembled WGS sequence"/>
</dbReference>
<name>A0A0C9Z9B5_9AGAM</name>
<gene>
    <name evidence="2" type="ORF">PISMIDRAFT_160745</name>
</gene>
<organism evidence="2 3">
    <name type="scientific">Pisolithus microcarpus 441</name>
    <dbReference type="NCBI Taxonomy" id="765257"/>
    <lineage>
        <taxon>Eukaryota</taxon>
        <taxon>Fungi</taxon>
        <taxon>Dikarya</taxon>
        <taxon>Basidiomycota</taxon>
        <taxon>Agaricomycotina</taxon>
        <taxon>Agaricomycetes</taxon>
        <taxon>Agaricomycetidae</taxon>
        <taxon>Boletales</taxon>
        <taxon>Sclerodermatineae</taxon>
        <taxon>Pisolithaceae</taxon>
        <taxon>Pisolithus</taxon>
    </lineage>
</organism>